<keyword evidence="1" id="KW-0812">Transmembrane</keyword>
<comment type="caution">
    <text evidence="2">The sequence shown here is derived from an EMBL/GenBank/DDBJ whole genome shotgun (WGS) entry which is preliminary data.</text>
</comment>
<evidence type="ECO:0000313" key="2">
    <source>
        <dbReference type="EMBL" id="RMI89165.1"/>
    </source>
</evidence>
<evidence type="ECO:0000313" key="3">
    <source>
        <dbReference type="Proteomes" id="UP000283896"/>
    </source>
</evidence>
<dbReference type="AlphaFoldDB" id="A0A421NYS5"/>
<dbReference type="OrthoDB" id="384215at2"/>
<keyword evidence="1" id="KW-1133">Transmembrane helix</keyword>
<keyword evidence="3" id="KW-1185">Reference proteome</keyword>
<protein>
    <submittedName>
        <fullName evidence="2">Uncharacterized protein</fullName>
    </submittedName>
</protein>
<sequence>MDLWNFLSNMKHFFTYLVGFTSGFIFFGFVYCWLSLRSVKKNFVHGKVPKDVNQKVILELIEAKKQDFKSKIKKDKDNFGNLLLASVRELTLEIINQFYPDSKYPYLELTIDESLILMLYINQRIDQIFQNKILIIFRKMTLKRIFIIREAIVKKNMVQKIQKTKKITTTLGNITNLLNPFHWIKKIIFDKPLELIFIQIGVSLIAITGEEFYKIYSKKIFKSESDVEQDLQKVLESVSNGKNK</sequence>
<feature type="transmembrane region" description="Helical" evidence="1">
    <location>
        <begin position="13"/>
        <end position="34"/>
    </location>
</feature>
<organism evidence="2 3">
    <name type="scientific">Candidatus Phytoplasma solani</name>
    <dbReference type="NCBI Taxonomy" id="69896"/>
    <lineage>
        <taxon>Bacteria</taxon>
        <taxon>Bacillati</taxon>
        <taxon>Mycoplasmatota</taxon>
        <taxon>Mollicutes</taxon>
        <taxon>Acholeplasmatales</taxon>
        <taxon>Acholeplasmataceae</taxon>
        <taxon>Candidatus Phytoplasma</taxon>
        <taxon>16SrXII (Stolbur group)</taxon>
    </lineage>
</organism>
<keyword evidence="1" id="KW-0472">Membrane</keyword>
<reference evidence="3" key="1">
    <citation type="submission" date="2016-11" db="EMBL/GenBank/DDBJ databases">
        <title>Genome sequence of Candidatus Phytoplasma solani strain SA-1.</title>
        <authorList>
            <person name="Haryono M."/>
            <person name="Samarzija I."/>
            <person name="Seruga Music M."/>
            <person name="Hogenhout S."/>
            <person name="Kuo C.-H."/>
        </authorList>
    </citation>
    <scope>NUCLEOTIDE SEQUENCE [LARGE SCALE GENOMIC DNA]</scope>
    <source>
        <strain evidence="3">SA-1</strain>
    </source>
</reference>
<evidence type="ECO:0000256" key="1">
    <source>
        <dbReference type="SAM" id="Phobius"/>
    </source>
</evidence>
<dbReference type="STRING" id="69896.S284_04820"/>
<proteinExistence type="predicted"/>
<dbReference type="KEGG" id="psol:S284_04820"/>
<name>A0A421NYS5_9MOLU</name>
<dbReference type="RefSeq" id="WP_023161604.1">
    <property type="nucleotide sequence ID" value="NC_022588.1"/>
</dbReference>
<accession>A0A421NYS5</accession>
<gene>
    <name evidence="2" type="ORF">PSSA1_v1c0450</name>
</gene>
<dbReference type="EMBL" id="MPBG01000001">
    <property type="protein sequence ID" value="RMI89165.1"/>
    <property type="molecule type" value="Genomic_DNA"/>
</dbReference>
<dbReference type="Proteomes" id="UP000283896">
    <property type="component" value="Unassembled WGS sequence"/>
</dbReference>